<evidence type="ECO:0000313" key="3">
    <source>
        <dbReference type="EMBL" id="WMW21855.1"/>
    </source>
</evidence>
<evidence type="ECO:0000259" key="2">
    <source>
        <dbReference type="Pfam" id="PF13566"/>
    </source>
</evidence>
<dbReference type="KEGG" id="mmav:RE476_10810"/>
<dbReference type="Pfam" id="PF13566">
    <property type="entry name" value="DUF4130"/>
    <property type="match status" value="1"/>
</dbReference>
<name>A0AA51UER6_9EURY</name>
<dbReference type="EMBL" id="CP133594">
    <property type="protein sequence ID" value="WMW21855.1"/>
    <property type="molecule type" value="Genomic_DNA"/>
</dbReference>
<keyword evidence="4" id="KW-1185">Reference proteome</keyword>
<dbReference type="RefSeq" id="WP_309307648.1">
    <property type="nucleotide sequence ID" value="NZ_CP133594.1"/>
</dbReference>
<organism evidence="3 4">
    <name type="scientific">Methanolobus mangrovi</name>
    <dbReference type="NCBI Taxonomy" id="3072977"/>
    <lineage>
        <taxon>Archaea</taxon>
        <taxon>Methanobacteriati</taxon>
        <taxon>Methanobacteriota</taxon>
        <taxon>Stenosarchaea group</taxon>
        <taxon>Methanomicrobia</taxon>
        <taxon>Methanosarcinales</taxon>
        <taxon>Methanosarcinaceae</taxon>
        <taxon>Methanolobus</taxon>
    </lineage>
</organism>
<evidence type="ECO:0000313" key="4">
    <source>
        <dbReference type="Proteomes" id="UP001183006"/>
    </source>
</evidence>
<sequence length="277" mass="31318">MIVAFRENVGGVLLACAELMEDPNCDLISAKDKDGLQQKMDFAGVDEVKVLGFRGIADTTTLVRNIFGKQGSRMFQRDPDVEGYIAMVLRHRSSSPVELVRFLCSCKDNVDLLYSGKSITGKKYYNFMRDVTRSYHRLCMFARPYFVNGVLSVKVDSPHQIGDMFCRWLARKNPDLPVSVIEGEIAWIGNGRHVGLEHFTKVPSSLAGSLEFSNGRDEVDDMWDMYYDSQMIPNRRNKSHAKKLQPKASASMSGMSERDRYKVERGIANCTLDNFVS</sequence>
<dbReference type="Proteomes" id="UP001183006">
    <property type="component" value="Chromosome"/>
</dbReference>
<protein>
    <submittedName>
        <fullName evidence="3">DUF4130 domain-containing protein</fullName>
    </submittedName>
</protein>
<feature type="compositionally biased region" description="Basic residues" evidence="1">
    <location>
        <begin position="236"/>
        <end position="245"/>
    </location>
</feature>
<dbReference type="AlphaFoldDB" id="A0AA51UER6"/>
<gene>
    <name evidence="3" type="ORF">RE476_10810</name>
</gene>
<feature type="domain" description="DUF4130" evidence="2">
    <location>
        <begin position="122"/>
        <end position="247"/>
    </location>
</feature>
<dbReference type="GeneID" id="84230637"/>
<reference evidence="3" key="1">
    <citation type="submission" date="2023-08" db="EMBL/GenBank/DDBJ databases">
        <title>Methanolobus mangrovi sp. nov. and Methanolobus sediminis sp. nov, two novel methylotrophic methanogens isolated from mangrove sediments in China.</title>
        <authorList>
            <person name="Zhou J."/>
        </authorList>
    </citation>
    <scope>NUCLEOTIDE SEQUENCE</scope>
    <source>
        <strain evidence="3">FTZ2</strain>
    </source>
</reference>
<dbReference type="InterPro" id="IPR025404">
    <property type="entry name" value="DUF4130"/>
</dbReference>
<feature type="region of interest" description="Disordered" evidence="1">
    <location>
        <begin position="236"/>
        <end position="257"/>
    </location>
</feature>
<accession>A0AA51UER6</accession>
<proteinExistence type="predicted"/>
<evidence type="ECO:0000256" key="1">
    <source>
        <dbReference type="SAM" id="MobiDB-lite"/>
    </source>
</evidence>